<evidence type="ECO:0000313" key="4">
    <source>
        <dbReference type="Proteomes" id="UP000095210"/>
    </source>
</evidence>
<reference evidence="4" key="1">
    <citation type="submission" date="2016-03" db="EMBL/GenBank/DDBJ databases">
        <title>Complete genome sequence of the type strain Actinoalloteichus hymeniacidonis DSM 45092.</title>
        <authorList>
            <person name="Schaffert L."/>
            <person name="Albersmeier A."/>
            <person name="Winkler A."/>
            <person name="Kalinowski J."/>
            <person name="Zotchev S."/>
            <person name="Ruckert C."/>
        </authorList>
    </citation>
    <scope>NUCLEOTIDE SEQUENCE [LARGE SCALE GENOMIC DNA]</scope>
    <source>
        <strain evidence="4">HPA177(T) (DSM 45092(T))</strain>
    </source>
</reference>
<dbReference type="RefSeq" id="WP_069850227.1">
    <property type="nucleotide sequence ID" value="NZ_CP014859.1"/>
</dbReference>
<organism evidence="3 4">
    <name type="scientific">Actinoalloteichus hymeniacidonis</name>
    <dbReference type="NCBI Taxonomy" id="340345"/>
    <lineage>
        <taxon>Bacteria</taxon>
        <taxon>Bacillati</taxon>
        <taxon>Actinomycetota</taxon>
        <taxon>Actinomycetes</taxon>
        <taxon>Pseudonocardiales</taxon>
        <taxon>Pseudonocardiaceae</taxon>
        <taxon>Actinoalloteichus</taxon>
    </lineage>
</organism>
<dbReference type="KEGG" id="ahm:TL08_16695"/>
<feature type="region of interest" description="Disordered" evidence="1">
    <location>
        <begin position="486"/>
        <end position="509"/>
    </location>
</feature>
<keyword evidence="4" id="KW-1185">Reference proteome</keyword>
<accession>A0AAC9MZ60</accession>
<proteinExistence type="predicted"/>
<feature type="chain" id="PRO_5042060338" description="BNR repeat-containing family member" evidence="2">
    <location>
        <begin position="28"/>
        <end position="509"/>
    </location>
</feature>
<feature type="compositionally biased region" description="Basic and acidic residues" evidence="1">
    <location>
        <begin position="486"/>
        <end position="495"/>
    </location>
</feature>
<dbReference type="Pfam" id="PF15892">
    <property type="entry name" value="BNR_4"/>
    <property type="match status" value="1"/>
</dbReference>
<evidence type="ECO:0008006" key="5">
    <source>
        <dbReference type="Google" id="ProtNLM"/>
    </source>
</evidence>
<dbReference type="Proteomes" id="UP000095210">
    <property type="component" value="Chromosome"/>
</dbReference>
<feature type="signal peptide" evidence="2">
    <location>
        <begin position="1"/>
        <end position="27"/>
    </location>
</feature>
<dbReference type="EMBL" id="CP014859">
    <property type="protein sequence ID" value="AOS64139.1"/>
    <property type="molecule type" value="Genomic_DNA"/>
</dbReference>
<gene>
    <name evidence="3" type="ORF">TL08_16695</name>
</gene>
<protein>
    <recommendedName>
        <fullName evidence="5">BNR repeat-containing family member</fullName>
    </recommendedName>
</protein>
<keyword evidence="2" id="KW-0732">Signal</keyword>
<name>A0AAC9MZ60_9PSEU</name>
<dbReference type="AlphaFoldDB" id="A0AAC9MZ60"/>
<sequence length="509" mass="55602">MGRNAAGTRVLVAVVAISLTIPGPALSASTTAQAPPPNAVRLGDRILDPAGQARISYEGTVNAASYQQDGLLTYDGKQYAAWYHADGRVVVSRRDLPNDRWASIELDGFLDADDSHNTISMVVSPSDERLHLAIGTHGGPTLYARSLPGLAASDSDLPWSSRSFEPTGSTLPGAIGAPTEWTYPQFEVQEDTTLLTYREGSTSNGRQVLLRYRDDAEGGWEFLDRFTDSVGTYRSPFGTSSSRYAYLHGFAVNPISGELQISWSWREQTDAWCSPSGLGNHDIGYASSPDGGMTWHNNEGQVIGRTGTDDLITVYDPHVVVDVAINRGLINQEAQTFDGSGRIHVMTSQFTDSDLAAIGGCHTATYEQRAEYARPFHHWRDEDGDWHTTILPFYSNSAGRTKLLFDRHDTAYLVLPDARIAAATSAAEWTDWRIVFEAEDVDPIAELIVDRQRLDHDGVLSVAYVERGEPNAPSAFRVADFRIRPGGRPVDKENEPEAPPVPYEGSAGG</sequence>
<evidence type="ECO:0000256" key="1">
    <source>
        <dbReference type="SAM" id="MobiDB-lite"/>
    </source>
</evidence>
<evidence type="ECO:0000313" key="3">
    <source>
        <dbReference type="EMBL" id="AOS64139.1"/>
    </source>
</evidence>
<evidence type="ECO:0000256" key="2">
    <source>
        <dbReference type="SAM" id="SignalP"/>
    </source>
</evidence>